<keyword evidence="6" id="KW-0464">Manganese</keyword>
<name>A0A8J3VJR4_9ACTN</name>
<dbReference type="InterPro" id="IPR015797">
    <property type="entry name" value="NUDIX_hydrolase-like_dom_sf"/>
</dbReference>
<evidence type="ECO:0000256" key="2">
    <source>
        <dbReference type="ARBA" id="ARBA00001946"/>
    </source>
</evidence>
<dbReference type="EMBL" id="BONY01000059">
    <property type="protein sequence ID" value="GIH08980.1"/>
    <property type="molecule type" value="Genomic_DNA"/>
</dbReference>
<dbReference type="CDD" id="cd03426">
    <property type="entry name" value="NUDIX_CoAse_Nudt7"/>
    <property type="match status" value="1"/>
</dbReference>
<dbReference type="PANTHER" id="PTHR12992:SF11">
    <property type="entry name" value="MITOCHONDRIAL COENZYME A DIPHOSPHATASE NUDT8"/>
    <property type="match status" value="1"/>
</dbReference>
<dbReference type="GO" id="GO:0046872">
    <property type="term" value="F:metal ion binding"/>
    <property type="evidence" value="ECO:0007669"/>
    <property type="project" value="UniProtKB-KW"/>
</dbReference>
<dbReference type="PANTHER" id="PTHR12992">
    <property type="entry name" value="NUDIX HYDROLASE"/>
    <property type="match status" value="1"/>
</dbReference>
<dbReference type="Pfam" id="PF00293">
    <property type="entry name" value="NUDIX"/>
    <property type="match status" value="1"/>
</dbReference>
<dbReference type="Proteomes" id="UP000612899">
    <property type="component" value="Unassembled WGS sequence"/>
</dbReference>
<dbReference type="InterPro" id="IPR000086">
    <property type="entry name" value="NUDIX_hydrolase_dom"/>
</dbReference>
<proteinExistence type="predicted"/>
<keyword evidence="5" id="KW-0460">Magnesium</keyword>
<comment type="caution">
    <text evidence="8">The sequence shown here is derived from an EMBL/GenBank/DDBJ whole genome shotgun (WGS) entry which is preliminary data.</text>
</comment>
<evidence type="ECO:0000256" key="3">
    <source>
        <dbReference type="ARBA" id="ARBA00022723"/>
    </source>
</evidence>
<reference evidence="8" key="1">
    <citation type="submission" date="2021-01" db="EMBL/GenBank/DDBJ databases">
        <title>Whole genome shotgun sequence of Rhizocola hellebori NBRC 109834.</title>
        <authorList>
            <person name="Komaki H."/>
            <person name="Tamura T."/>
        </authorList>
    </citation>
    <scope>NUCLEOTIDE SEQUENCE</scope>
    <source>
        <strain evidence="8">NBRC 109834</strain>
    </source>
</reference>
<evidence type="ECO:0000256" key="1">
    <source>
        <dbReference type="ARBA" id="ARBA00001936"/>
    </source>
</evidence>
<evidence type="ECO:0000256" key="5">
    <source>
        <dbReference type="ARBA" id="ARBA00022842"/>
    </source>
</evidence>
<organism evidence="8 9">
    <name type="scientific">Rhizocola hellebori</name>
    <dbReference type="NCBI Taxonomy" id="1392758"/>
    <lineage>
        <taxon>Bacteria</taxon>
        <taxon>Bacillati</taxon>
        <taxon>Actinomycetota</taxon>
        <taxon>Actinomycetes</taxon>
        <taxon>Micromonosporales</taxon>
        <taxon>Micromonosporaceae</taxon>
        <taxon>Rhizocola</taxon>
    </lineage>
</organism>
<keyword evidence="3" id="KW-0479">Metal-binding</keyword>
<dbReference type="AlphaFoldDB" id="A0A8J3VJR4"/>
<keyword evidence="9" id="KW-1185">Reference proteome</keyword>
<dbReference type="InterPro" id="IPR045121">
    <property type="entry name" value="CoAse"/>
</dbReference>
<keyword evidence="4" id="KW-0378">Hydrolase</keyword>
<evidence type="ECO:0000256" key="4">
    <source>
        <dbReference type="ARBA" id="ARBA00022801"/>
    </source>
</evidence>
<evidence type="ECO:0000313" key="9">
    <source>
        <dbReference type="Proteomes" id="UP000612899"/>
    </source>
</evidence>
<comment type="cofactor">
    <cofactor evidence="1">
        <name>Mn(2+)</name>
        <dbReference type="ChEBI" id="CHEBI:29035"/>
    </cofactor>
</comment>
<dbReference type="SUPFAM" id="SSF55811">
    <property type="entry name" value="Nudix"/>
    <property type="match status" value="1"/>
</dbReference>
<dbReference type="PROSITE" id="PS51462">
    <property type="entry name" value="NUDIX"/>
    <property type="match status" value="1"/>
</dbReference>
<feature type="domain" description="Nudix hydrolase" evidence="7">
    <location>
        <begin position="30"/>
        <end position="170"/>
    </location>
</feature>
<evidence type="ECO:0000256" key="6">
    <source>
        <dbReference type="ARBA" id="ARBA00023211"/>
    </source>
</evidence>
<dbReference type="GO" id="GO:0010945">
    <property type="term" value="F:coenzyme A diphosphatase activity"/>
    <property type="evidence" value="ECO:0007669"/>
    <property type="project" value="InterPro"/>
</dbReference>
<accession>A0A8J3VJR4</accession>
<evidence type="ECO:0000313" key="8">
    <source>
        <dbReference type="EMBL" id="GIH08980.1"/>
    </source>
</evidence>
<dbReference type="Gene3D" id="3.90.79.10">
    <property type="entry name" value="Nucleoside Triphosphate Pyrophosphohydrolase"/>
    <property type="match status" value="1"/>
</dbReference>
<gene>
    <name evidence="8" type="ORF">Rhe02_70470</name>
</gene>
<dbReference type="RefSeq" id="WP_203912719.1">
    <property type="nucleotide sequence ID" value="NZ_BONY01000059.1"/>
</dbReference>
<comment type="cofactor">
    <cofactor evidence="2">
        <name>Mg(2+)</name>
        <dbReference type="ChEBI" id="CHEBI:18420"/>
    </cofactor>
</comment>
<evidence type="ECO:0000259" key="7">
    <source>
        <dbReference type="PROSITE" id="PS51462"/>
    </source>
</evidence>
<sequence length="216" mass="23174">MTTPAWLEPLLNNTRVNDRAAFTGLETPQEGRPAGVLVLFGEDPKTGPDMLVLQRSATMRTHAGQVAFPGGAAEPDDADISATALREAQEEVGLDPQSVTVLASLPQLWIPVSDFLVTPVLAWWHSPHPVVATAPAEVAHVARLPIQDLADPDNRLRVRHPSGFTGPAFQVHGMLVWGFTAGVISALLELGGWAKPWDTSRVEMLPSSQFQTPSVG</sequence>
<protein>
    <submittedName>
        <fullName evidence="8">Coenzyme A pyrophosphatase</fullName>
    </submittedName>
</protein>